<dbReference type="EMBL" id="MNCJ02000326">
    <property type="protein sequence ID" value="KAF5782423.1"/>
    <property type="molecule type" value="Genomic_DNA"/>
</dbReference>
<evidence type="ECO:0000256" key="1">
    <source>
        <dbReference type="SAM" id="SignalP"/>
    </source>
</evidence>
<reference evidence="2" key="1">
    <citation type="journal article" date="2017" name="Nature">
        <title>The sunflower genome provides insights into oil metabolism, flowering and Asterid evolution.</title>
        <authorList>
            <person name="Badouin H."/>
            <person name="Gouzy J."/>
            <person name="Grassa C.J."/>
            <person name="Murat F."/>
            <person name="Staton S.E."/>
            <person name="Cottret L."/>
            <person name="Lelandais-Briere C."/>
            <person name="Owens G.L."/>
            <person name="Carrere S."/>
            <person name="Mayjonade B."/>
            <person name="Legrand L."/>
            <person name="Gill N."/>
            <person name="Kane N.C."/>
            <person name="Bowers J.E."/>
            <person name="Hubner S."/>
            <person name="Bellec A."/>
            <person name="Berard A."/>
            <person name="Berges H."/>
            <person name="Blanchet N."/>
            <person name="Boniface M.C."/>
            <person name="Brunel D."/>
            <person name="Catrice O."/>
            <person name="Chaidir N."/>
            <person name="Claudel C."/>
            <person name="Donnadieu C."/>
            <person name="Faraut T."/>
            <person name="Fievet G."/>
            <person name="Helmstetter N."/>
            <person name="King M."/>
            <person name="Knapp S.J."/>
            <person name="Lai Z."/>
            <person name="Le Paslier M.C."/>
            <person name="Lippi Y."/>
            <person name="Lorenzon L."/>
            <person name="Mandel J.R."/>
            <person name="Marage G."/>
            <person name="Marchand G."/>
            <person name="Marquand E."/>
            <person name="Bret-Mestries E."/>
            <person name="Morien E."/>
            <person name="Nambeesan S."/>
            <person name="Nguyen T."/>
            <person name="Pegot-Espagnet P."/>
            <person name="Pouilly N."/>
            <person name="Raftis F."/>
            <person name="Sallet E."/>
            <person name="Schiex T."/>
            <person name="Thomas J."/>
            <person name="Vandecasteele C."/>
            <person name="Vares D."/>
            <person name="Vear F."/>
            <person name="Vautrin S."/>
            <person name="Crespi M."/>
            <person name="Mangin B."/>
            <person name="Burke J.M."/>
            <person name="Salse J."/>
            <person name="Munos S."/>
            <person name="Vincourt P."/>
            <person name="Rieseberg L.H."/>
            <person name="Langlade N.B."/>
        </authorList>
    </citation>
    <scope>NUCLEOTIDE SEQUENCE</scope>
    <source>
        <tissue evidence="2">Leaves</tissue>
    </source>
</reference>
<feature type="chain" id="PRO_5039944561" description="Secreted protein" evidence="1">
    <location>
        <begin position="20"/>
        <end position="111"/>
    </location>
</feature>
<keyword evidence="3" id="KW-1185">Reference proteome</keyword>
<protein>
    <recommendedName>
        <fullName evidence="4">Secreted protein</fullName>
    </recommendedName>
</protein>
<evidence type="ECO:0000313" key="2">
    <source>
        <dbReference type="EMBL" id="KAF5782423.1"/>
    </source>
</evidence>
<reference evidence="2" key="2">
    <citation type="submission" date="2020-06" db="EMBL/GenBank/DDBJ databases">
        <title>Helianthus annuus Genome sequencing and assembly Release 2.</title>
        <authorList>
            <person name="Gouzy J."/>
            <person name="Langlade N."/>
            <person name="Munos S."/>
        </authorList>
    </citation>
    <scope>NUCLEOTIDE SEQUENCE</scope>
    <source>
        <tissue evidence="2">Leaves</tissue>
    </source>
</reference>
<evidence type="ECO:0008006" key="4">
    <source>
        <dbReference type="Google" id="ProtNLM"/>
    </source>
</evidence>
<evidence type="ECO:0000313" key="3">
    <source>
        <dbReference type="Proteomes" id="UP000215914"/>
    </source>
</evidence>
<dbReference type="Proteomes" id="UP000215914">
    <property type="component" value="Unassembled WGS sequence"/>
</dbReference>
<gene>
    <name evidence="2" type="ORF">HanXRQr2_Chr11g0495701</name>
</gene>
<dbReference type="Gramene" id="mRNA:HanXRQr2_Chr11g0495701">
    <property type="protein sequence ID" value="CDS:HanXRQr2_Chr11g0495701.1"/>
    <property type="gene ID" value="HanXRQr2_Chr11g0495701"/>
</dbReference>
<organism evidence="2 3">
    <name type="scientific">Helianthus annuus</name>
    <name type="common">Common sunflower</name>
    <dbReference type="NCBI Taxonomy" id="4232"/>
    <lineage>
        <taxon>Eukaryota</taxon>
        <taxon>Viridiplantae</taxon>
        <taxon>Streptophyta</taxon>
        <taxon>Embryophyta</taxon>
        <taxon>Tracheophyta</taxon>
        <taxon>Spermatophyta</taxon>
        <taxon>Magnoliopsida</taxon>
        <taxon>eudicotyledons</taxon>
        <taxon>Gunneridae</taxon>
        <taxon>Pentapetalae</taxon>
        <taxon>asterids</taxon>
        <taxon>campanulids</taxon>
        <taxon>Asterales</taxon>
        <taxon>Asteraceae</taxon>
        <taxon>Asteroideae</taxon>
        <taxon>Heliantheae alliance</taxon>
        <taxon>Heliantheae</taxon>
        <taxon>Helianthus</taxon>
    </lineage>
</organism>
<sequence length="111" mass="12445">MHKGNRLLVLLSRTSASWALTLLNHWHKEVGDWSPTRPHTWYKLLLIPKSRLGRNECRLLTIEYLLTKTWATRGYIGIRGATVGAIAIGRICENCACNLALLSSLRCASAT</sequence>
<comment type="caution">
    <text evidence="2">The sequence shown here is derived from an EMBL/GenBank/DDBJ whole genome shotgun (WGS) entry which is preliminary data.</text>
</comment>
<name>A0A9K3N0W1_HELAN</name>
<proteinExistence type="predicted"/>
<accession>A0A9K3N0W1</accession>
<dbReference type="AlphaFoldDB" id="A0A9K3N0W1"/>
<keyword evidence="1" id="KW-0732">Signal</keyword>
<feature type="signal peptide" evidence="1">
    <location>
        <begin position="1"/>
        <end position="19"/>
    </location>
</feature>